<evidence type="ECO:0000313" key="3">
    <source>
        <dbReference type="Proteomes" id="UP000002051"/>
    </source>
</evidence>
<proteinExistence type="predicted"/>
<dbReference type="PaxDb" id="3880-AES60869"/>
<dbReference type="Proteomes" id="UP000002051">
    <property type="component" value="Unassembled WGS sequence"/>
</dbReference>
<protein>
    <submittedName>
        <fullName evidence="1 2">Uncharacterized protein</fullName>
    </submittedName>
</protein>
<dbReference type="AlphaFoldDB" id="G7IDN3"/>
<reference evidence="2" key="3">
    <citation type="submission" date="2015-04" db="UniProtKB">
        <authorList>
            <consortium name="EnsemblPlants"/>
        </authorList>
    </citation>
    <scope>IDENTIFICATION</scope>
    <source>
        <strain evidence="2">cv. Jemalong A17</strain>
    </source>
</reference>
<gene>
    <name evidence="1" type="ordered locus">MTR_1g071800</name>
</gene>
<reference evidence="1 3" key="2">
    <citation type="journal article" date="2014" name="BMC Genomics">
        <title>An improved genome release (version Mt4.0) for the model legume Medicago truncatula.</title>
        <authorList>
            <person name="Tang H."/>
            <person name="Krishnakumar V."/>
            <person name="Bidwell S."/>
            <person name="Rosen B."/>
            <person name="Chan A."/>
            <person name="Zhou S."/>
            <person name="Gentzbittel L."/>
            <person name="Childs K.L."/>
            <person name="Yandell M."/>
            <person name="Gundlach H."/>
            <person name="Mayer K.F."/>
            <person name="Schwartz D.C."/>
            <person name="Town C.D."/>
        </authorList>
    </citation>
    <scope>GENOME REANNOTATION</scope>
    <source>
        <strain evidence="2 3">cv. Jemalong A17</strain>
    </source>
</reference>
<evidence type="ECO:0000313" key="2">
    <source>
        <dbReference type="EnsemblPlants" id="AES60869"/>
    </source>
</evidence>
<reference evidence="1 3" key="1">
    <citation type="journal article" date="2011" name="Nature">
        <title>The Medicago genome provides insight into the evolution of rhizobial symbioses.</title>
        <authorList>
            <person name="Young N.D."/>
            <person name="Debelle F."/>
            <person name="Oldroyd G.E."/>
            <person name="Geurts R."/>
            <person name="Cannon S.B."/>
            <person name="Udvardi M.K."/>
            <person name="Benedito V.A."/>
            <person name="Mayer K.F."/>
            <person name="Gouzy J."/>
            <person name="Schoof H."/>
            <person name="Van de Peer Y."/>
            <person name="Proost S."/>
            <person name="Cook D.R."/>
            <person name="Meyers B.C."/>
            <person name="Spannagl M."/>
            <person name="Cheung F."/>
            <person name="De Mita S."/>
            <person name="Krishnakumar V."/>
            <person name="Gundlach H."/>
            <person name="Zhou S."/>
            <person name="Mudge J."/>
            <person name="Bharti A.K."/>
            <person name="Murray J.D."/>
            <person name="Naoumkina M.A."/>
            <person name="Rosen B."/>
            <person name="Silverstein K.A."/>
            <person name="Tang H."/>
            <person name="Rombauts S."/>
            <person name="Zhao P.X."/>
            <person name="Zhou P."/>
            <person name="Barbe V."/>
            <person name="Bardou P."/>
            <person name="Bechner M."/>
            <person name="Bellec A."/>
            <person name="Berger A."/>
            <person name="Berges H."/>
            <person name="Bidwell S."/>
            <person name="Bisseling T."/>
            <person name="Choisne N."/>
            <person name="Couloux A."/>
            <person name="Denny R."/>
            <person name="Deshpande S."/>
            <person name="Dai X."/>
            <person name="Doyle J.J."/>
            <person name="Dudez A.M."/>
            <person name="Farmer A.D."/>
            <person name="Fouteau S."/>
            <person name="Franken C."/>
            <person name="Gibelin C."/>
            <person name="Gish J."/>
            <person name="Goldstein S."/>
            <person name="Gonzalez A.J."/>
            <person name="Green P.J."/>
            <person name="Hallab A."/>
            <person name="Hartog M."/>
            <person name="Hua A."/>
            <person name="Humphray S.J."/>
            <person name="Jeong D.H."/>
            <person name="Jing Y."/>
            <person name="Jocker A."/>
            <person name="Kenton S.M."/>
            <person name="Kim D.J."/>
            <person name="Klee K."/>
            <person name="Lai H."/>
            <person name="Lang C."/>
            <person name="Lin S."/>
            <person name="Macmil S.L."/>
            <person name="Magdelenat G."/>
            <person name="Matthews L."/>
            <person name="McCorrison J."/>
            <person name="Monaghan E.L."/>
            <person name="Mun J.H."/>
            <person name="Najar F.Z."/>
            <person name="Nicholson C."/>
            <person name="Noirot C."/>
            <person name="O'Bleness M."/>
            <person name="Paule C.R."/>
            <person name="Poulain J."/>
            <person name="Prion F."/>
            <person name="Qin B."/>
            <person name="Qu C."/>
            <person name="Retzel E.F."/>
            <person name="Riddle C."/>
            <person name="Sallet E."/>
            <person name="Samain S."/>
            <person name="Samson N."/>
            <person name="Sanders I."/>
            <person name="Saurat O."/>
            <person name="Scarpelli C."/>
            <person name="Schiex T."/>
            <person name="Segurens B."/>
            <person name="Severin A.J."/>
            <person name="Sherrier D.J."/>
            <person name="Shi R."/>
            <person name="Sims S."/>
            <person name="Singer S.R."/>
            <person name="Sinharoy S."/>
            <person name="Sterck L."/>
            <person name="Viollet A."/>
            <person name="Wang B.B."/>
            <person name="Wang K."/>
            <person name="Wang M."/>
            <person name="Wang X."/>
            <person name="Warfsmann J."/>
            <person name="Weissenbach J."/>
            <person name="White D.D."/>
            <person name="White J.D."/>
            <person name="Wiley G.B."/>
            <person name="Wincker P."/>
            <person name="Xing Y."/>
            <person name="Yang L."/>
            <person name="Yao Z."/>
            <person name="Ying F."/>
            <person name="Zhai J."/>
            <person name="Zhou L."/>
            <person name="Zuber A."/>
            <person name="Denarie J."/>
            <person name="Dixon R.A."/>
            <person name="May G.D."/>
            <person name="Schwartz D.C."/>
            <person name="Rogers J."/>
            <person name="Quetier F."/>
            <person name="Town C.D."/>
            <person name="Roe B.A."/>
        </authorList>
    </citation>
    <scope>NUCLEOTIDE SEQUENCE [LARGE SCALE GENOMIC DNA]</scope>
    <source>
        <strain evidence="1">A17</strain>
        <strain evidence="2 3">cv. Jemalong A17</strain>
    </source>
</reference>
<dbReference type="HOGENOM" id="CLU_1621463_0_0_1"/>
<dbReference type="EnsemblPlants" id="AES60869">
    <property type="protein sequence ID" value="AES60869"/>
    <property type="gene ID" value="MTR_1g071800"/>
</dbReference>
<sequence>MYTSYKTTKVGCGTDARIWEIKYMIQPKYVKTNVEQFSIISIWVNTYRLVWKLEKNDCYSVRHTYRLYIEDIVDNIHSRKPGHWSADYFNRGEGDITEFDIQFCSSHLTNSHVEFISRQVNKIVHELTKGGKGQEWRRLDCGGDREVKEHLNRKIEVRTDSTRE</sequence>
<accession>G7IDN3</accession>
<organism evidence="1 3">
    <name type="scientific">Medicago truncatula</name>
    <name type="common">Barrel medic</name>
    <name type="synonym">Medicago tribuloides</name>
    <dbReference type="NCBI Taxonomy" id="3880"/>
    <lineage>
        <taxon>Eukaryota</taxon>
        <taxon>Viridiplantae</taxon>
        <taxon>Streptophyta</taxon>
        <taxon>Embryophyta</taxon>
        <taxon>Tracheophyta</taxon>
        <taxon>Spermatophyta</taxon>
        <taxon>Magnoliopsida</taxon>
        <taxon>eudicotyledons</taxon>
        <taxon>Gunneridae</taxon>
        <taxon>Pentapetalae</taxon>
        <taxon>rosids</taxon>
        <taxon>fabids</taxon>
        <taxon>Fabales</taxon>
        <taxon>Fabaceae</taxon>
        <taxon>Papilionoideae</taxon>
        <taxon>50 kb inversion clade</taxon>
        <taxon>NPAAA clade</taxon>
        <taxon>Hologalegina</taxon>
        <taxon>IRL clade</taxon>
        <taxon>Trifolieae</taxon>
        <taxon>Medicago</taxon>
    </lineage>
</organism>
<evidence type="ECO:0000313" key="1">
    <source>
        <dbReference type="EMBL" id="AES60869.1"/>
    </source>
</evidence>
<name>G7IDN3_MEDTR</name>
<keyword evidence="3" id="KW-1185">Reference proteome</keyword>
<dbReference type="EMBL" id="CM001217">
    <property type="protein sequence ID" value="AES60869.1"/>
    <property type="molecule type" value="Genomic_DNA"/>
</dbReference>